<dbReference type="Pfam" id="PF13426">
    <property type="entry name" value="PAS_9"/>
    <property type="match status" value="1"/>
</dbReference>
<dbReference type="GO" id="GO:0008983">
    <property type="term" value="F:protein-glutamate O-methyltransferase activity"/>
    <property type="evidence" value="ECO:0007669"/>
    <property type="project" value="UniProtKB-EC"/>
</dbReference>
<dbReference type="InterPro" id="IPR000780">
    <property type="entry name" value="CheR_MeTrfase"/>
</dbReference>
<dbReference type="InterPro" id="IPR029063">
    <property type="entry name" value="SAM-dependent_MTases_sf"/>
</dbReference>
<dbReference type="Gene3D" id="3.30.450.20">
    <property type="entry name" value="PAS domain"/>
    <property type="match status" value="2"/>
</dbReference>
<dbReference type="OrthoDB" id="9816309at2"/>
<evidence type="ECO:0000259" key="10">
    <source>
        <dbReference type="PROSITE" id="PS50113"/>
    </source>
</evidence>
<keyword evidence="7" id="KW-0175">Coiled coil</keyword>
<dbReference type="InterPro" id="IPR000014">
    <property type="entry name" value="PAS"/>
</dbReference>
<dbReference type="SMART" id="SM00091">
    <property type="entry name" value="PAS"/>
    <property type="match status" value="3"/>
</dbReference>
<dbReference type="PANTHER" id="PTHR24422">
    <property type="entry name" value="CHEMOTAXIS PROTEIN METHYLTRANSFERASE"/>
    <property type="match status" value="1"/>
</dbReference>
<keyword evidence="6" id="KW-0145">Chemotaxis</keyword>
<evidence type="ECO:0000256" key="4">
    <source>
        <dbReference type="ARBA" id="ARBA00022679"/>
    </source>
</evidence>
<dbReference type="Pfam" id="PF01739">
    <property type="entry name" value="CheR"/>
    <property type="match status" value="1"/>
</dbReference>
<dbReference type="InterPro" id="IPR036890">
    <property type="entry name" value="HATPase_C_sf"/>
</dbReference>
<dbReference type="SUPFAM" id="SSF55785">
    <property type="entry name" value="PYP-like sensor domain (PAS domain)"/>
    <property type="match status" value="2"/>
</dbReference>
<dbReference type="NCBIfam" id="TIGR00229">
    <property type="entry name" value="sensory_box"/>
    <property type="match status" value="1"/>
</dbReference>
<dbReference type="SMART" id="SM00387">
    <property type="entry name" value="HATPase_c"/>
    <property type="match status" value="1"/>
</dbReference>
<feature type="active site" evidence="6">
    <location>
        <position position="29"/>
    </location>
</feature>
<comment type="catalytic activity">
    <reaction evidence="1">
        <text>ATP + protein L-histidine = ADP + protein N-phospho-L-histidine.</text>
        <dbReference type="EC" id="2.7.13.3"/>
    </reaction>
</comment>
<dbReference type="AlphaFoldDB" id="A0A507ZF91"/>
<dbReference type="Pfam" id="PF00512">
    <property type="entry name" value="HisKA"/>
    <property type="match status" value="1"/>
</dbReference>
<dbReference type="InterPro" id="IPR005467">
    <property type="entry name" value="His_kinase_dom"/>
</dbReference>
<feature type="active site" evidence="6">
    <location>
        <position position="56"/>
    </location>
</feature>
<dbReference type="InterPro" id="IPR003661">
    <property type="entry name" value="HisK_dim/P_dom"/>
</dbReference>
<dbReference type="InterPro" id="IPR035965">
    <property type="entry name" value="PAS-like_dom_sf"/>
</dbReference>
<dbReference type="InterPro" id="IPR050903">
    <property type="entry name" value="Bact_Chemotaxis_MeTrfase"/>
</dbReference>
<evidence type="ECO:0000259" key="11">
    <source>
        <dbReference type="PROSITE" id="PS50122"/>
    </source>
</evidence>
<dbReference type="SUPFAM" id="SSF47757">
    <property type="entry name" value="Chemotaxis receptor methyltransferase CheR, N-terminal domain"/>
    <property type="match status" value="1"/>
</dbReference>
<dbReference type="GO" id="GO:0005737">
    <property type="term" value="C:cytoplasm"/>
    <property type="evidence" value="ECO:0007669"/>
    <property type="project" value="InterPro"/>
</dbReference>
<dbReference type="Pfam" id="PF01339">
    <property type="entry name" value="CheB_methylest"/>
    <property type="match status" value="1"/>
</dbReference>
<dbReference type="PROSITE" id="PS50109">
    <property type="entry name" value="HIS_KIN"/>
    <property type="match status" value="1"/>
</dbReference>
<dbReference type="CDD" id="cd16434">
    <property type="entry name" value="CheB-CheR_fusion"/>
    <property type="match status" value="1"/>
</dbReference>
<evidence type="ECO:0000313" key="13">
    <source>
        <dbReference type="EMBL" id="TQD35391.1"/>
    </source>
</evidence>
<evidence type="ECO:0000259" key="9">
    <source>
        <dbReference type="PROSITE" id="PS50109"/>
    </source>
</evidence>
<dbReference type="PRINTS" id="PR00996">
    <property type="entry name" value="CHERMTFRASE"/>
</dbReference>
<dbReference type="InterPro" id="IPR000673">
    <property type="entry name" value="Sig_transdc_resp-reg_Me-estase"/>
</dbReference>
<dbReference type="EMBL" id="VIAR01000012">
    <property type="protein sequence ID" value="TQD35391.1"/>
    <property type="molecule type" value="Genomic_DNA"/>
</dbReference>
<dbReference type="GO" id="GO:0008984">
    <property type="term" value="F:protein-glutamate methylesterase activity"/>
    <property type="evidence" value="ECO:0007669"/>
    <property type="project" value="InterPro"/>
</dbReference>
<dbReference type="InterPro" id="IPR022641">
    <property type="entry name" value="CheR_N"/>
</dbReference>
<dbReference type="SUPFAM" id="SSF47384">
    <property type="entry name" value="Homodimeric domain of signal transducing histidine kinase"/>
    <property type="match status" value="1"/>
</dbReference>
<evidence type="ECO:0000256" key="1">
    <source>
        <dbReference type="ARBA" id="ARBA00000085"/>
    </source>
</evidence>
<feature type="domain" description="Histidine kinase" evidence="9">
    <location>
        <begin position="1005"/>
        <end position="1218"/>
    </location>
</feature>
<evidence type="ECO:0000256" key="2">
    <source>
        <dbReference type="ARBA" id="ARBA00001541"/>
    </source>
</evidence>
<dbReference type="Gene3D" id="1.10.287.620">
    <property type="entry name" value="Helix Hairpins"/>
    <property type="match status" value="1"/>
</dbReference>
<dbReference type="InterPro" id="IPR000700">
    <property type="entry name" value="PAS-assoc_C"/>
</dbReference>
<dbReference type="Gene3D" id="1.10.287.130">
    <property type="match status" value="1"/>
</dbReference>
<dbReference type="SUPFAM" id="SSF53335">
    <property type="entry name" value="S-adenosyl-L-methionine-dependent methyltransferases"/>
    <property type="match status" value="1"/>
</dbReference>
<dbReference type="Gene3D" id="3.30.565.10">
    <property type="entry name" value="Histidine kinase-like ATPase, C-terminal domain"/>
    <property type="match status" value="1"/>
</dbReference>
<keyword evidence="6" id="KW-0378">Hydrolase</keyword>
<dbReference type="GO" id="GO:0006935">
    <property type="term" value="P:chemotaxis"/>
    <property type="evidence" value="ECO:0007669"/>
    <property type="project" value="UniProtKB-UniRule"/>
</dbReference>
<dbReference type="InterPro" id="IPR036097">
    <property type="entry name" value="HisK_dim/P_sf"/>
</dbReference>
<evidence type="ECO:0000256" key="8">
    <source>
        <dbReference type="SAM" id="MobiDB-lite"/>
    </source>
</evidence>
<dbReference type="GO" id="GO:0000155">
    <property type="term" value="F:phosphorelay sensor kinase activity"/>
    <property type="evidence" value="ECO:0007669"/>
    <property type="project" value="InterPro"/>
</dbReference>
<dbReference type="Gene3D" id="3.40.50.180">
    <property type="entry name" value="Methylesterase CheB, C-terminal domain"/>
    <property type="match status" value="1"/>
</dbReference>
<gene>
    <name evidence="13" type="ORF">FKR84_11000</name>
</gene>
<dbReference type="Pfam" id="PF02518">
    <property type="entry name" value="HATPase_c"/>
    <property type="match status" value="1"/>
</dbReference>
<feature type="active site" evidence="6">
    <location>
        <position position="148"/>
    </location>
</feature>
<dbReference type="Gene3D" id="3.40.50.150">
    <property type="entry name" value="Vaccinia Virus protein VP39"/>
    <property type="match status" value="1"/>
</dbReference>
<comment type="caution">
    <text evidence="13">The sequence shown here is derived from an EMBL/GenBank/DDBJ whole genome shotgun (WGS) entry which is preliminary data.</text>
</comment>
<proteinExistence type="predicted"/>
<keyword evidence="3" id="KW-0489">Methyltransferase</keyword>
<evidence type="ECO:0000256" key="7">
    <source>
        <dbReference type="SAM" id="Coils"/>
    </source>
</evidence>
<feature type="compositionally biased region" description="Basic and acidic residues" evidence="8">
    <location>
        <begin position="498"/>
        <end position="509"/>
    </location>
</feature>
<name>A0A507ZF91_9FLAO</name>
<dbReference type="InterPro" id="IPR022642">
    <property type="entry name" value="CheR_C"/>
</dbReference>
<accession>A0A507ZF91</accession>
<dbReference type="Pfam" id="PF13596">
    <property type="entry name" value="PAS_10"/>
    <property type="match status" value="1"/>
</dbReference>
<dbReference type="InterPro" id="IPR035909">
    <property type="entry name" value="CheB_C"/>
</dbReference>
<feature type="domain" description="CheR-type methyltransferase" evidence="12">
    <location>
        <begin position="211"/>
        <end position="483"/>
    </location>
</feature>
<dbReference type="SMART" id="SM00138">
    <property type="entry name" value="MeTrc"/>
    <property type="match status" value="1"/>
</dbReference>
<keyword evidence="14" id="KW-1185">Reference proteome</keyword>
<protein>
    <submittedName>
        <fullName evidence="13">PAS domain S-box protein</fullName>
    </submittedName>
</protein>
<dbReference type="InterPro" id="IPR003594">
    <property type="entry name" value="HATPase_dom"/>
</dbReference>
<dbReference type="GO" id="GO:0032259">
    <property type="term" value="P:methylation"/>
    <property type="evidence" value="ECO:0007669"/>
    <property type="project" value="UniProtKB-KW"/>
</dbReference>
<dbReference type="GO" id="GO:0000156">
    <property type="term" value="F:phosphorelay response regulator activity"/>
    <property type="evidence" value="ECO:0007669"/>
    <property type="project" value="InterPro"/>
</dbReference>
<dbReference type="PROSITE" id="PS50113">
    <property type="entry name" value="PAC"/>
    <property type="match status" value="2"/>
</dbReference>
<dbReference type="Proteomes" id="UP000317169">
    <property type="component" value="Unassembled WGS sequence"/>
</dbReference>
<reference evidence="13 14" key="1">
    <citation type="submission" date="2019-06" db="EMBL/GenBank/DDBJ databases">
        <title>Flavibacter putida gen. nov., sp. nov., a novel marine bacterium of the family Flavobacteriaceae isolated from coastal seawater.</title>
        <authorList>
            <person name="Feng X."/>
        </authorList>
    </citation>
    <scope>NUCLEOTIDE SEQUENCE [LARGE SCALE GENOMIC DNA]</scope>
    <source>
        <strain evidence="13 14">PLHSN227</strain>
    </source>
</reference>
<dbReference type="PROSITE" id="PS50123">
    <property type="entry name" value="CHER"/>
    <property type="match status" value="1"/>
</dbReference>
<dbReference type="CDD" id="cd00082">
    <property type="entry name" value="HisKA"/>
    <property type="match status" value="1"/>
</dbReference>
<dbReference type="SMART" id="SM00388">
    <property type="entry name" value="HisKA"/>
    <property type="match status" value="1"/>
</dbReference>
<feature type="coiled-coil region" evidence="7">
    <location>
        <begin position="656"/>
        <end position="732"/>
    </location>
</feature>
<keyword evidence="5" id="KW-0949">S-adenosyl-L-methionine</keyword>
<evidence type="ECO:0000256" key="6">
    <source>
        <dbReference type="PROSITE-ProRule" id="PRU00050"/>
    </source>
</evidence>
<feature type="domain" description="PAC" evidence="10">
    <location>
        <begin position="809"/>
        <end position="859"/>
    </location>
</feature>
<evidence type="ECO:0000256" key="3">
    <source>
        <dbReference type="ARBA" id="ARBA00022603"/>
    </source>
</evidence>
<dbReference type="SUPFAM" id="SSF55874">
    <property type="entry name" value="ATPase domain of HSP90 chaperone/DNA topoisomerase II/histidine kinase"/>
    <property type="match status" value="1"/>
</dbReference>
<dbReference type="RefSeq" id="WP_141422365.1">
    <property type="nucleotide sequence ID" value="NZ_VIAR01000012.1"/>
</dbReference>
<sequence>MKNNTIPKNKLANVKVKREDSKIIAVGASAGGLEALKVFFSNLSKTDINTYVVIQHLSPDYKSMMGQLLKKFAHLPIKQVRQNTSIKQGEIYLIPSKSNAVIKDGKFELIDKEKKNRINLPIDLFFMSLANYKQENAIGIILSGTGSDGTRGVKAIKEKGGMIMVQDPQQAKFDGMPKSALQTGLVDYTLAAENMGNEIEEYINSPLIIKIDQDKVEYDKDLFDDILELVNKQTDADFAHYKYSTLARRLARRIKVCKAKTLEEYYNVLKETPKEVECLFKEFLIGVTSFFRDQKVWQCLHQEVLPQIIQSKRNFQKLKIWNVACSTGEEAYSLAISIYEEMQNQEKNLEVKIFATDISKDHLEIGSQGVYSESVISDIPPDLLEKYFVLKNDKYQVVDKIRKMVIFSKHNLLKNPPFSNMDIIMCRNLLIYFQLFNQQKALNALHYGLKDKGFLILGTSESVHTHHDHFEEINRRYKIYQNKFPKKRLDSSNMHSPRKQEVTNREPVKKKTLTKSNKNTFSKHSYQTALTENILEHFGGASVLVDVEFTILEAFGEFRKYADLPVKGFSTNLLDMMDKDLRQVVKTTGKKAIKENTTLQYDNFNLQKDDQTIGLKLICKPFKVEKFGNETGLILNFIETDINLDKVKKIENLKPGTHSQEYIEELERELKKTKEELQESLEEIESSNQELQTANEELLASNEELQSTNEELQSVNEEINTVNAENVQKMEDLSQLNADMNNLLESTNIGTIFLDDKLQIRKFTPAIKRHFSLLKSDLGRPINDFTANFTLRKGKDLVSRCERVLKTGKSLERHIVAKDGVNFLQRISPFLNSREEMVGVVITFINIESLQKAKRKLEASEKRFKSFYEEDPVMHFSVEPISNQITHCNIEAAEKLGYEEKEELIGKSILDLYKDNSQLQTIKRHKEFKKEGVLKNIEQLLLTKEAEEISVIMHITAEVDEDDNIINHRFTCVDISAQKKSQKELEEQKADLVRVNRDLEQFVSICSHDLQEPLSTIKFGSDILGKIYGDKLDKKGKDYISYIDQASNRLSEQIKALLEHSRIGRNTNKKLVNTRELVEVVKYDLSKRIKDTKARVSVGKLPKIKAYEVELRLLFQNLMSNALKYISKDRKPEIRISAYPEGDYWVFTIMDNGIGISEEDQKSIFTIFNRVPSAEKDYDGTGVGLAHVEKIVTLHEGSLWVDSQVGVGSTFYFKIKAK</sequence>
<evidence type="ECO:0000313" key="14">
    <source>
        <dbReference type="Proteomes" id="UP000317169"/>
    </source>
</evidence>
<feature type="domain" description="CheB-type methylesterase" evidence="11">
    <location>
        <begin position="17"/>
        <end position="206"/>
    </location>
</feature>
<dbReference type="Gene3D" id="1.10.155.10">
    <property type="entry name" value="Chemotaxis receptor methyltransferase CheR, N-terminal domain"/>
    <property type="match status" value="1"/>
</dbReference>
<dbReference type="SUPFAM" id="SSF52738">
    <property type="entry name" value="Methylesterase CheB, C-terminal domain"/>
    <property type="match status" value="1"/>
</dbReference>
<organism evidence="13 14">
    <name type="scientific">Haloflavibacter putidus</name>
    <dbReference type="NCBI Taxonomy" id="2576776"/>
    <lineage>
        <taxon>Bacteria</taxon>
        <taxon>Pseudomonadati</taxon>
        <taxon>Bacteroidota</taxon>
        <taxon>Flavobacteriia</taxon>
        <taxon>Flavobacteriales</taxon>
        <taxon>Flavobacteriaceae</taxon>
        <taxon>Haloflavibacter</taxon>
    </lineage>
</organism>
<dbReference type="PANTHER" id="PTHR24422:SF27">
    <property type="entry name" value="PROTEIN-GLUTAMATE O-METHYLTRANSFERASE"/>
    <property type="match status" value="1"/>
</dbReference>
<evidence type="ECO:0000259" key="12">
    <source>
        <dbReference type="PROSITE" id="PS50123"/>
    </source>
</evidence>
<dbReference type="InterPro" id="IPR036804">
    <property type="entry name" value="CheR_N_sf"/>
</dbReference>
<feature type="domain" description="PAC" evidence="10">
    <location>
        <begin position="935"/>
        <end position="987"/>
    </location>
</feature>
<evidence type="ECO:0000256" key="5">
    <source>
        <dbReference type="ARBA" id="ARBA00022691"/>
    </source>
</evidence>
<feature type="region of interest" description="Disordered" evidence="8">
    <location>
        <begin position="488"/>
        <end position="517"/>
    </location>
</feature>
<dbReference type="PROSITE" id="PS50122">
    <property type="entry name" value="CHEB"/>
    <property type="match status" value="1"/>
</dbReference>
<keyword evidence="4" id="KW-0808">Transferase</keyword>
<dbReference type="CDD" id="cd00130">
    <property type="entry name" value="PAS"/>
    <property type="match status" value="1"/>
</dbReference>
<comment type="catalytic activity">
    <reaction evidence="2">
        <text>L-glutamyl-[protein] + S-adenosyl-L-methionine = [protein]-L-glutamate 5-O-methyl ester + S-adenosyl-L-homocysteine</text>
        <dbReference type="Rhea" id="RHEA:24452"/>
        <dbReference type="Rhea" id="RHEA-COMP:10208"/>
        <dbReference type="Rhea" id="RHEA-COMP:10311"/>
        <dbReference type="ChEBI" id="CHEBI:29973"/>
        <dbReference type="ChEBI" id="CHEBI:57856"/>
        <dbReference type="ChEBI" id="CHEBI:59789"/>
        <dbReference type="ChEBI" id="CHEBI:82795"/>
        <dbReference type="EC" id="2.1.1.80"/>
    </reaction>
</comment>
<dbReference type="Pfam" id="PF03705">
    <property type="entry name" value="CheR_N"/>
    <property type="match status" value="1"/>
</dbReference>